<evidence type="ECO:0000313" key="9">
    <source>
        <dbReference type="EMBL" id="EED91907.1"/>
    </source>
</evidence>
<dbReference type="PaxDb" id="35128-Thaps34295"/>
<dbReference type="HOGENOM" id="CLU_034705_1_0_1"/>
<dbReference type="InterPro" id="IPR012936">
    <property type="entry name" value="Erv_C"/>
</dbReference>
<dbReference type="GO" id="GO:0030134">
    <property type="term" value="C:COPII-coated ER to Golgi transport vesicle"/>
    <property type="evidence" value="ECO:0000318"/>
    <property type="project" value="GO_Central"/>
</dbReference>
<dbReference type="KEGG" id="tps:THAPSDRAFT_34295"/>
<evidence type="ECO:0000259" key="7">
    <source>
        <dbReference type="Pfam" id="PF07970"/>
    </source>
</evidence>
<comment type="similarity">
    <text evidence="2">Belongs to the ERGIC family.</text>
</comment>
<organism evidence="9 10">
    <name type="scientific">Thalassiosira pseudonana</name>
    <name type="common">Marine diatom</name>
    <name type="synonym">Cyclotella nana</name>
    <dbReference type="NCBI Taxonomy" id="35128"/>
    <lineage>
        <taxon>Eukaryota</taxon>
        <taxon>Sar</taxon>
        <taxon>Stramenopiles</taxon>
        <taxon>Ochrophyta</taxon>
        <taxon>Bacillariophyta</taxon>
        <taxon>Coscinodiscophyceae</taxon>
        <taxon>Thalassiosirophycidae</taxon>
        <taxon>Thalassiosirales</taxon>
        <taxon>Thalassiosiraceae</taxon>
        <taxon>Thalassiosira</taxon>
    </lineage>
</organism>
<dbReference type="InParanoid" id="B8C292"/>
<dbReference type="Pfam" id="PF13850">
    <property type="entry name" value="ERGIC_N"/>
    <property type="match status" value="1"/>
</dbReference>
<proteinExistence type="inferred from homology"/>
<feature type="domain" description="Endoplasmic reticulum vesicle transporter N-terminal" evidence="8">
    <location>
        <begin position="9"/>
        <end position="98"/>
    </location>
</feature>
<dbReference type="RefSeq" id="XP_002290155.1">
    <property type="nucleotide sequence ID" value="XM_002290119.1"/>
</dbReference>
<gene>
    <name evidence="9" type="ORF">THAPSDRAFT_34295</name>
</gene>
<evidence type="ECO:0000256" key="2">
    <source>
        <dbReference type="ARBA" id="ARBA00005648"/>
    </source>
</evidence>
<dbReference type="eggNOG" id="KOG2667">
    <property type="taxonomic scope" value="Eukaryota"/>
</dbReference>
<dbReference type="PANTHER" id="PTHR10984:SF25">
    <property type="entry name" value="ENDOPLASMIC RETICULUM-GOLGI INTERMEDIATE COMPARTMENT PROTEIN 3"/>
    <property type="match status" value="1"/>
</dbReference>
<dbReference type="Proteomes" id="UP000001449">
    <property type="component" value="Chromosome 5"/>
</dbReference>
<protein>
    <submittedName>
        <fullName evidence="9">Uncharacterized protein</fullName>
    </submittedName>
</protein>
<accession>B8C292</accession>
<evidence type="ECO:0000256" key="4">
    <source>
        <dbReference type="ARBA" id="ARBA00022989"/>
    </source>
</evidence>
<dbReference type="AlphaFoldDB" id="B8C292"/>
<dbReference type="Pfam" id="PF07970">
    <property type="entry name" value="COPIIcoated_ERV"/>
    <property type="match status" value="1"/>
</dbReference>
<reference evidence="9 10" key="1">
    <citation type="journal article" date="2004" name="Science">
        <title>The genome of the diatom Thalassiosira pseudonana: ecology, evolution, and metabolism.</title>
        <authorList>
            <person name="Armbrust E.V."/>
            <person name="Berges J.A."/>
            <person name="Bowler C."/>
            <person name="Green B.R."/>
            <person name="Martinez D."/>
            <person name="Putnam N.H."/>
            <person name="Zhou S."/>
            <person name="Allen A.E."/>
            <person name="Apt K.E."/>
            <person name="Bechner M."/>
            <person name="Brzezinski M.A."/>
            <person name="Chaal B.K."/>
            <person name="Chiovitti A."/>
            <person name="Davis A.K."/>
            <person name="Demarest M.S."/>
            <person name="Detter J.C."/>
            <person name="Glavina T."/>
            <person name="Goodstein D."/>
            <person name="Hadi M.Z."/>
            <person name="Hellsten U."/>
            <person name="Hildebrand M."/>
            <person name="Jenkins B.D."/>
            <person name="Jurka J."/>
            <person name="Kapitonov V.V."/>
            <person name="Kroger N."/>
            <person name="Lau W.W."/>
            <person name="Lane T.W."/>
            <person name="Larimer F.W."/>
            <person name="Lippmeier J.C."/>
            <person name="Lucas S."/>
            <person name="Medina M."/>
            <person name="Montsant A."/>
            <person name="Obornik M."/>
            <person name="Parker M.S."/>
            <person name="Palenik B."/>
            <person name="Pazour G.J."/>
            <person name="Richardson P.M."/>
            <person name="Rynearson T.A."/>
            <person name="Saito M.A."/>
            <person name="Schwartz D.C."/>
            <person name="Thamatrakoln K."/>
            <person name="Valentin K."/>
            <person name="Vardi A."/>
            <person name="Wilkerson F.P."/>
            <person name="Rokhsar D.S."/>
        </authorList>
    </citation>
    <scope>NUCLEOTIDE SEQUENCE [LARGE SCALE GENOMIC DNA]</scope>
    <source>
        <strain evidence="9 10">CCMP1335</strain>
    </source>
</reference>
<dbReference type="GO" id="GO:0005783">
    <property type="term" value="C:endoplasmic reticulum"/>
    <property type="evidence" value="ECO:0000318"/>
    <property type="project" value="GO_Central"/>
</dbReference>
<evidence type="ECO:0000256" key="1">
    <source>
        <dbReference type="ARBA" id="ARBA00004141"/>
    </source>
</evidence>
<dbReference type="GeneID" id="7451781"/>
<evidence type="ECO:0000313" key="10">
    <source>
        <dbReference type="Proteomes" id="UP000001449"/>
    </source>
</evidence>
<name>B8C292_THAPS</name>
<feature type="transmembrane region" description="Helical" evidence="6">
    <location>
        <begin position="361"/>
        <end position="379"/>
    </location>
</feature>
<feature type="domain" description="Endoplasmic reticulum vesicle transporter C-terminal" evidence="7">
    <location>
        <begin position="145"/>
        <end position="380"/>
    </location>
</feature>
<evidence type="ECO:0000256" key="5">
    <source>
        <dbReference type="ARBA" id="ARBA00023136"/>
    </source>
</evidence>
<dbReference type="EMBL" id="CM000642">
    <property type="protein sequence ID" value="EED91907.1"/>
    <property type="molecule type" value="Genomic_DNA"/>
</dbReference>
<comment type="subcellular location">
    <subcellularLocation>
        <location evidence="1">Membrane</location>
        <topology evidence="1">Multi-pass membrane protein</topology>
    </subcellularLocation>
</comment>
<keyword evidence="3 6" id="KW-0812">Transmembrane</keyword>
<dbReference type="InterPro" id="IPR045888">
    <property type="entry name" value="Erv"/>
</dbReference>
<evidence type="ECO:0000256" key="3">
    <source>
        <dbReference type="ARBA" id="ARBA00022692"/>
    </source>
</evidence>
<keyword evidence="4 6" id="KW-1133">Transmembrane helix</keyword>
<keyword evidence="10" id="KW-1185">Reference proteome</keyword>
<dbReference type="InterPro" id="IPR039542">
    <property type="entry name" value="Erv_N"/>
</dbReference>
<reference evidence="9 10" key="2">
    <citation type="journal article" date="2008" name="Nature">
        <title>The Phaeodactylum genome reveals the evolutionary history of diatom genomes.</title>
        <authorList>
            <person name="Bowler C."/>
            <person name="Allen A.E."/>
            <person name="Badger J.H."/>
            <person name="Grimwood J."/>
            <person name="Jabbari K."/>
            <person name="Kuo A."/>
            <person name="Maheswari U."/>
            <person name="Martens C."/>
            <person name="Maumus F."/>
            <person name="Otillar R.P."/>
            <person name="Rayko E."/>
            <person name="Salamov A."/>
            <person name="Vandepoele K."/>
            <person name="Beszteri B."/>
            <person name="Gruber A."/>
            <person name="Heijde M."/>
            <person name="Katinka M."/>
            <person name="Mock T."/>
            <person name="Valentin K."/>
            <person name="Verret F."/>
            <person name="Berges J.A."/>
            <person name="Brownlee C."/>
            <person name="Cadoret J.P."/>
            <person name="Chiovitti A."/>
            <person name="Choi C.J."/>
            <person name="Coesel S."/>
            <person name="De Martino A."/>
            <person name="Detter J.C."/>
            <person name="Durkin C."/>
            <person name="Falciatore A."/>
            <person name="Fournet J."/>
            <person name="Haruta M."/>
            <person name="Huysman M.J."/>
            <person name="Jenkins B.D."/>
            <person name="Jiroutova K."/>
            <person name="Jorgensen R.E."/>
            <person name="Joubert Y."/>
            <person name="Kaplan A."/>
            <person name="Kroger N."/>
            <person name="Kroth P.G."/>
            <person name="La Roche J."/>
            <person name="Lindquist E."/>
            <person name="Lommer M."/>
            <person name="Martin-Jezequel V."/>
            <person name="Lopez P.J."/>
            <person name="Lucas S."/>
            <person name="Mangogna M."/>
            <person name="McGinnis K."/>
            <person name="Medlin L.K."/>
            <person name="Montsant A."/>
            <person name="Oudot-Le Secq M.P."/>
            <person name="Napoli C."/>
            <person name="Obornik M."/>
            <person name="Parker M.S."/>
            <person name="Petit J.L."/>
            <person name="Porcel B.M."/>
            <person name="Poulsen N."/>
            <person name="Robison M."/>
            <person name="Rychlewski L."/>
            <person name="Rynearson T.A."/>
            <person name="Schmutz J."/>
            <person name="Shapiro H."/>
            <person name="Siaut M."/>
            <person name="Stanley M."/>
            <person name="Sussman M.R."/>
            <person name="Taylor A.R."/>
            <person name="Vardi A."/>
            <person name="von Dassow P."/>
            <person name="Vyverman W."/>
            <person name="Willis A."/>
            <person name="Wyrwicz L.S."/>
            <person name="Rokhsar D.S."/>
            <person name="Weissenbach J."/>
            <person name="Armbrust E.V."/>
            <person name="Green B.R."/>
            <person name="Van de Peer Y."/>
            <person name="Grigoriev I.V."/>
        </authorList>
    </citation>
    <scope>NUCLEOTIDE SEQUENCE [LARGE SCALE GENOMIC DNA]</scope>
    <source>
        <strain evidence="9 10">CCMP1335</strain>
    </source>
</reference>
<evidence type="ECO:0000259" key="8">
    <source>
        <dbReference type="Pfam" id="PF13850"/>
    </source>
</evidence>
<dbReference type="PANTHER" id="PTHR10984">
    <property type="entry name" value="ENDOPLASMIC RETICULUM-GOLGI INTERMEDIATE COMPARTMENT PROTEIN"/>
    <property type="match status" value="1"/>
</dbReference>
<dbReference type="STRING" id="35128.B8C292"/>
<sequence length="396" mass="44385">MNQSYTDYFRSIDTHSPISSEFRIRTLSGAAISLFTLLFTLYLISSEYSYNFSTTFLDHVHVMPQSPDGLEVEFDITFPHIPCALLASDANDPTGQSQSFHIDKKHRIWKHRLNKDGKPIGRKSRFELGGTLTSSDHDEEECGSCYGAGGEGECCNTCDDVKRAYRTKQWHITDMTKITQCAHLVRVKDEDGEGCNIHGYVALSTGGGNLHFAPDRQWEKEGDKQNGLMIMGGFINLDSIVEMFNDAYEQFNVTHTVNKLSFGPYMPKHVKNSLNLTSQLDGATRTVTDGYGMFQFYLQIVPTVYRFLNGTTIETFQYSVTEHVRHVDPGSNRGMPGVFFFYEVSALHVEFEEYRRGWTHFFTGVCAAVGGAFTVMGMLDRLVFDLKSGGGGSSLG</sequence>
<evidence type="ECO:0000256" key="6">
    <source>
        <dbReference type="SAM" id="Phobius"/>
    </source>
</evidence>
<feature type="transmembrane region" description="Helical" evidence="6">
    <location>
        <begin position="24"/>
        <end position="44"/>
    </location>
</feature>
<dbReference type="GO" id="GO:0016020">
    <property type="term" value="C:membrane"/>
    <property type="evidence" value="ECO:0007669"/>
    <property type="project" value="UniProtKB-SubCell"/>
</dbReference>
<keyword evidence="5 6" id="KW-0472">Membrane</keyword>
<dbReference type="OMA" id="GPTHGMY"/>